<evidence type="ECO:0000313" key="1">
    <source>
        <dbReference type="EMBL" id="EIN00682.1"/>
    </source>
</evidence>
<protein>
    <submittedName>
        <fullName evidence="1">Uncharacterized protein</fullName>
    </submittedName>
</protein>
<dbReference type="InterPro" id="IPR036390">
    <property type="entry name" value="WH_DNA-bd_sf"/>
</dbReference>
<sequence length="113" mass="12514">MSMNPLIDSLMLKMRHNRVYTAVTFARLFGVSEKTVEAALATLIDAGKVRTWANARRDVGYCLTGTTPMSSSTVLSEATTVATPRLIRRVDGPLTGYDRELDAHRSLAMLVRR</sequence>
<keyword evidence="2" id="KW-1185">Reference proteome</keyword>
<gene>
    <name evidence="1" type="ORF">WQE_12431</name>
</gene>
<proteinExistence type="predicted"/>
<dbReference type="SUPFAM" id="SSF46785">
    <property type="entry name" value="Winged helix' DNA-binding domain"/>
    <property type="match status" value="1"/>
</dbReference>
<dbReference type="EMBL" id="AKAU01000076">
    <property type="protein sequence ID" value="EIN00682.1"/>
    <property type="molecule type" value="Genomic_DNA"/>
</dbReference>
<dbReference type="Proteomes" id="UP000004980">
    <property type="component" value="Unassembled WGS sequence"/>
</dbReference>
<reference evidence="1 2" key="1">
    <citation type="journal article" date="2012" name="J. Bacteriol.">
        <title>Draft Genome Sequence of the Soil Bacterium Burkholderia terrae Strain BS001, Which Interacts with Fungal Surface Structures.</title>
        <authorList>
            <person name="Nazir R."/>
            <person name="Hansen M.A."/>
            <person name="Sorensen S."/>
            <person name="van Elsas J.D."/>
        </authorList>
    </citation>
    <scope>NUCLEOTIDE SEQUENCE [LARGE SCALE GENOMIC DNA]</scope>
    <source>
        <strain evidence="1 2">BS001</strain>
    </source>
</reference>
<organism evidence="1 2">
    <name type="scientific">Paraburkholderia hospita</name>
    <dbReference type="NCBI Taxonomy" id="169430"/>
    <lineage>
        <taxon>Bacteria</taxon>
        <taxon>Pseudomonadati</taxon>
        <taxon>Pseudomonadota</taxon>
        <taxon>Betaproteobacteria</taxon>
        <taxon>Burkholderiales</taxon>
        <taxon>Burkholderiaceae</taxon>
        <taxon>Paraburkholderia</taxon>
    </lineage>
</organism>
<name>A0ABP2PW72_9BURK</name>
<accession>A0ABP2PW72</accession>
<comment type="caution">
    <text evidence="1">The sequence shown here is derived from an EMBL/GenBank/DDBJ whole genome shotgun (WGS) entry which is preliminary data.</text>
</comment>
<evidence type="ECO:0000313" key="2">
    <source>
        <dbReference type="Proteomes" id="UP000004980"/>
    </source>
</evidence>